<dbReference type="EC" id="2.1.1.-" evidence="1"/>
<dbReference type="Gene3D" id="3.40.50.150">
    <property type="entry name" value="Vaccinia Virus protein VP39"/>
    <property type="match status" value="1"/>
</dbReference>
<gene>
    <name evidence="1" type="ORF">ACFFRO_21655</name>
</gene>
<dbReference type="InterPro" id="IPR029063">
    <property type="entry name" value="SAM-dependent_MTases_sf"/>
</dbReference>
<dbReference type="SUPFAM" id="SSF53335">
    <property type="entry name" value="S-adenosyl-L-methionine-dependent methyltransferases"/>
    <property type="match status" value="1"/>
</dbReference>
<reference evidence="1 2" key="1">
    <citation type="submission" date="2024-09" db="EMBL/GenBank/DDBJ databases">
        <authorList>
            <person name="Sun Q."/>
            <person name="Mori K."/>
        </authorList>
    </citation>
    <scope>NUCLEOTIDE SEQUENCE [LARGE SCALE GENOMIC DNA]</scope>
    <source>
        <strain evidence="1 2">JCM 10918</strain>
    </source>
</reference>
<proteinExistence type="predicted"/>
<dbReference type="Proteomes" id="UP001589703">
    <property type="component" value="Unassembled WGS sequence"/>
</dbReference>
<comment type="caution">
    <text evidence="1">The sequence shown here is derived from an EMBL/GenBank/DDBJ whole genome shotgun (WGS) entry which is preliminary data.</text>
</comment>
<dbReference type="Pfam" id="PF13578">
    <property type="entry name" value="Methyltransf_24"/>
    <property type="match status" value="1"/>
</dbReference>
<name>A0ABV5VJA5_9ACTN</name>
<dbReference type="EMBL" id="JBHMAR010000032">
    <property type="protein sequence ID" value="MFB9737698.1"/>
    <property type="molecule type" value="Genomic_DNA"/>
</dbReference>
<protein>
    <submittedName>
        <fullName evidence="1">O-methyltransferase</fullName>
        <ecNumber evidence="1">2.1.1.-</ecNumber>
    </submittedName>
</protein>
<accession>A0ABV5VJA5</accession>
<dbReference type="PANTHER" id="PTHR43167">
    <property type="entry name" value="PUTATIVE (AFU_ORTHOLOGUE AFUA_6G01830)-RELATED"/>
    <property type="match status" value="1"/>
</dbReference>
<dbReference type="GO" id="GO:0008168">
    <property type="term" value="F:methyltransferase activity"/>
    <property type="evidence" value="ECO:0007669"/>
    <property type="project" value="UniProtKB-KW"/>
</dbReference>
<dbReference type="GO" id="GO:0032259">
    <property type="term" value="P:methylation"/>
    <property type="evidence" value="ECO:0007669"/>
    <property type="project" value="UniProtKB-KW"/>
</dbReference>
<dbReference type="RefSeq" id="WP_385859558.1">
    <property type="nucleotide sequence ID" value="NZ_JBHMAR010000032.1"/>
</dbReference>
<sequence>MSLSGTDAHARLSDLPPPVARAVEAARAHGFPYSCRPEQGRLLRVLAGGAPSLIGETGTGCGVGPAWLASGAPRGTRLVSVERDPERARVAAEVFAGDPRVSVLVGDWTRIAEQGPYDLLVLDGGGQGKSPHDPAADVDGLLVPGGTVVVDDFTPAAGRPPLHEGRVDTARLHWLEHPALDTVELRLADDLAALVGTRRRPR</sequence>
<keyword evidence="1" id="KW-0808">Transferase</keyword>
<dbReference type="PANTHER" id="PTHR43167:SF1">
    <property type="entry name" value="PUTATIVE (AFU_ORTHOLOGUE AFUA_6G01830)-RELATED"/>
    <property type="match status" value="1"/>
</dbReference>
<organism evidence="1 2">
    <name type="scientific">Streptomyces thermocoprophilus</name>
    <dbReference type="NCBI Taxonomy" id="78356"/>
    <lineage>
        <taxon>Bacteria</taxon>
        <taxon>Bacillati</taxon>
        <taxon>Actinomycetota</taxon>
        <taxon>Actinomycetes</taxon>
        <taxon>Kitasatosporales</taxon>
        <taxon>Streptomycetaceae</taxon>
        <taxon>Streptomyces</taxon>
    </lineage>
</organism>
<keyword evidence="1" id="KW-0489">Methyltransferase</keyword>
<evidence type="ECO:0000313" key="1">
    <source>
        <dbReference type="EMBL" id="MFB9737698.1"/>
    </source>
</evidence>
<evidence type="ECO:0000313" key="2">
    <source>
        <dbReference type="Proteomes" id="UP001589703"/>
    </source>
</evidence>
<keyword evidence="2" id="KW-1185">Reference proteome</keyword>